<name>A0A1H7XYW4_9BACI</name>
<keyword evidence="1" id="KW-0732">Signal</keyword>
<dbReference type="EMBL" id="FOBW01000002">
    <property type="protein sequence ID" value="SEM39156.1"/>
    <property type="molecule type" value="Genomic_DNA"/>
</dbReference>
<keyword evidence="3" id="KW-1185">Reference proteome</keyword>
<dbReference type="AlphaFoldDB" id="A0A1H7XYW4"/>
<reference evidence="3" key="1">
    <citation type="submission" date="2016-10" db="EMBL/GenBank/DDBJ databases">
        <authorList>
            <person name="Varghese N."/>
            <person name="Submissions S."/>
        </authorList>
    </citation>
    <scope>NUCLEOTIDE SEQUENCE [LARGE SCALE GENOMIC DNA]</scope>
    <source>
        <strain evidence="3">B48,IBRC-M 10115,DSM 25386,CECT 8001</strain>
    </source>
</reference>
<evidence type="ECO:0008006" key="4">
    <source>
        <dbReference type="Google" id="ProtNLM"/>
    </source>
</evidence>
<evidence type="ECO:0000313" key="2">
    <source>
        <dbReference type="EMBL" id="SEM39156.1"/>
    </source>
</evidence>
<feature type="chain" id="PRO_5039647186" description="DUF4367 domain-containing protein" evidence="1">
    <location>
        <begin position="23"/>
        <end position="167"/>
    </location>
</feature>
<evidence type="ECO:0000256" key="1">
    <source>
        <dbReference type="SAM" id="SignalP"/>
    </source>
</evidence>
<dbReference type="OrthoDB" id="2450230at2"/>
<organism evidence="2 3">
    <name type="scientific">Mesobacillus persicus</name>
    <dbReference type="NCBI Taxonomy" id="930146"/>
    <lineage>
        <taxon>Bacteria</taxon>
        <taxon>Bacillati</taxon>
        <taxon>Bacillota</taxon>
        <taxon>Bacilli</taxon>
        <taxon>Bacillales</taxon>
        <taxon>Bacillaceae</taxon>
        <taxon>Mesobacillus</taxon>
    </lineage>
</organism>
<dbReference type="STRING" id="930146.SAMN05192533_102443"/>
<dbReference type="Proteomes" id="UP000198553">
    <property type="component" value="Unassembled WGS sequence"/>
</dbReference>
<dbReference type="PROSITE" id="PS51257">
    <property type="entry name" value="PROKAR_LIPOPROTEIN"/>
    <property type="match status" value="1"/>
</dbReference>
<accession>A0A1H7XYW4</accession>
<protein>
    <recommendedName>
        <fullName evidence="4">DUF4367 domain-containing protein</fullName>
    </recommendedName>
</protein>
<gene>
    <name evidence="2" type="ORF">SAMN05192533_102443</name>
</gene>
<proteinExistence type="predicted"/>
<evidence type="ECO:0000313" key="3">
    <source>
        <dbReference type="Proteomes" id="UP000198553"/>
    </source>
</evidence>
<dbReference type="RefSeq" id="WP_090741674.1">
    <property type="nucleotide sequence ID" value="NZ_FOBW01000002.1"/>
</dbReference>
<feature type="signal peptide" evidence="1">
    <location>
        <begin position="1"/>
        <end position="22"/>
    </location>
</feature>
<sequence length="167" mass="18789">MRLFGSKALFIIITVLFLAACSAPFEEVIGETNEAVEQEFNEEPDKVNNDNEDIDYRLPFGVEIEEETPNNILLKNGSRTYILFYNQHEDSGSRVVYESTLKQQAEWDANETFEKDGEFGYLLVKTLEEGVYQIVTGVGGVKLTTESKNLKSDAVTMMSIANSVNIK</sequence>